<dbReference type="InterPro" id="IPR001633">
    <property type="entry name" value="EAL_dom"/>
</dbReference>
<dbReference type="InterPro" id="IPR000160">
    <property type="entry name" value="GGDEF_dom"/>
</dbReference>
<dbReference type="Pfam" id="PF00563">
    <property type="entry name" value="EAL"/>
    <property type="match status" value="1"/>
</dbReference>
<dbReference type="EMBL" id="MN079124">
    <property type="protein sequence ID" value="QEA06085.1"/>
    <property type="molecule type" value="Genomic_DNA"/>
</dbReference>
<dbReference type="CDD" id="cd01949">
    <property type="entry name" value="GGDEF"/>
    <property type="match status" value="1"/>
</dbReference>
<keyword evidence="1" id="KW-0175">Coiled coil</keyword>
<dbReference type="PROSITE" id="PS50887">
    <property type="entry name" value="GGDEF"/>
    <property type="match status" value="1"/>
</dbReference>
<dbReference type="SMART" id="SM00065">
    <property type="entry name" value="GAF"/>
    <property type="match status" value="1"/>
</dbReference>
<dbReference type="Pfam" id="PF00990">
    <property type="entry name" value="GGDEF"/>
    <property type="match status" value="1"/>
</dbReference>
<dbReference type="Gene3D" id="3.20.20.450">
    <property type="entry name" value="EAL domain"/>
    <property type="match status" value="1"/>
</dbReference>
<gene>
    <name evidence="4" type="ORF">KBTEX_02414</name>
</gene>
<dbReference type="SMART" id="SM00267">
    <property type="entry name" value="GGDEF"/>
    <property type="match status" value="1"/>
</dbReference>
<dbReference type="PROSITE" id="PS50883">
    <property type="entry name" value="EAL"/>
    <property type="match status" value="1"/>
</dbReference>
<dbReference type="PANTHER" id="PTHR33121">
    <property type="entry name" value="CYCLIC DI-GMP PHOSPHODIESTERASE PDEF"/>
    <property type="match status" value="1"/>
</dbReference>
<feature type="coiled-coil region" evidence="1">
    <location>
        <begin position="341"/>
        <end position="368"/>
    </location>
</feature>
<accession>A0A5B8RGU9</accession>
<reference evidence="4" key="1">
    <citation type="submission" date="2019-06" db="EMBL/GenBank/DDBJ databases">
        <authorList>
            <person name="Murdoch R.W."/>
            <person name="Fathepure B."/>
        </authorList>
    </citation>
    <scope>NUCLEOTIDE SEQUENCE</scope>
</reference>
<dbReference type="SMART" id="SM00052">
    <property type="entry name" value="EAL"/>
    <property type="match status" value="1"/>
</dbReference>
<feature type="domain" description="GGDEF" evidence="3">
    <location>
        <begin position="214"/>
        <end position="346"/>
    </location>
</feature>
<dbReference type="InterPro" id="IPR029787">
    <property type="entry name" value="Nucleotide_cyclase"/>
</dbReference>
<name>A0A5B8RGU9_9ZZZZ</name>
<dbReference type="AlphaFoldDB" id="A0A5B8RGU9"/>
<dbReference type="SUPFAM" id="SSF55781">
    <property type="entry name" value="GAF domain-like"/>
    <property type="match status" value="1"/>
</dbReference>
<dbReference type="InterPro" id="IPR035919">
    <property type="entry name" value="EAL_sf"/>
</dbReference>
<dbReference type="Pfam" id="PF13185">
    <property type="entry name" value="GAF_2"/>
    <property type="match status" value="1"/>
</dbReference>
<evidence type="ECO:0000259" key="3">
    <source>
        <dbReference type="PROSITE" id="PS50887"/>
    </source>
</evidence>
<dbReference type="CDD" id="cd01948">
    <property type="entry name" value="EAL"/>
    <property type="match status" value="1"/>
</dbReference>
<dbReference type="SUPFAM" id="SSF141868">
    <property type="entry name" value="EAL domain-like"/>
    <property type="match status" value="1"/>
</dbReference>
<dbReference type="InterPro" id="IPR003018">
    <property type="entry name" value="GAF"/>
</dbReference>
<evidence type="ECO:0000256" key="1">
    <source>
        <dbReference type="SAM" id="Coils"/>
    </source>
</evidence>
<dbReference type="GO" id="GO:0071111">
    <property type="term" value="F:cyclic-guanylate-specific phosphodiesterase activity"/>
    <property type="evidence" value="ECO:0007669"/>
    <property type="project" value="InterPro"/>
</dbReference>
<dbReference type="InterPro" id="IPR050706">
    <property type="entry name" value="Cyclic-di-GMP_PDE-like"/>
</dbReference>
<dbReference type="SUPFAM" id="SSF55073">
    <property type="entry name" value="Nucleotide cyclase"/>
    <property type="match status" value="1"/>
</dbReference>
<organism evidence="4">
    <name type="scientific">uncultured organism</name>
    <dbReference type="NCBI Taxonomy" id="155900"/>
    <lineage>
        <taxon>unclassified sequences</taxon>
        <taxon>environmental samples</taxon>
    </lineage>
</organism>
<dbReference type="PANTHER" id="PTHR33121:SF79">
    <property type="entry name" value="CYCLIC DI-GMP PHOSPHODIESTERASE PDED-RELATED"/>
    <property type="match status" value="1"/>
</dbReference>
<proteinExistence type="predicted"/>
<dbReference type="Gene3D" id="3.30.450.40">
    <property type="match status" value="1"/>
</dbReference>
<sequence length="614" mass="66383">MNTKGQAPGHTGVGSAATERLLQVADALTLEPDFERFFTRAAEAARGFVEADGAALILCTDDDRLEYQFFNGALRRLARFAGLRFAQDEGLVGRALRAGHTLFTPDYADDGHAMAAFVNAGLRANLIIPLIGSEGAIGALALSWFRPVDGPPETEAVLLAEKVAGQIAVACQRRMLEHRLEAMVRTDELTGLLNRAGMMERLNQRLAGYHRDGTPFAVVVIDMDGFKTVNDRLGHASGDAVLCHTAERLHAVCRRNDDIARMGGDEFVILADGAHGSVALDSLLARIARTLSEPATMPRTFRCTASMGSALCPEHGASPEALLGRADMAMYRAKSRGGAELHRFDAAMERASRERESLAEDLARALEDGELRVHYQAIFAAPGEVPPAAECLVRWQHPTRGLLPAAAFMPAVEAGSRRLVRDIDRWVLNAALSQIRDWRRRGIPHPTLHVNVSARNFIAGDFSDHLARTLALYPEVPPETLVLELTETSLIDNMSAAAETAAACRRLNVRLALDDFGTGYASLTYLKRLSVDMVKIDGDFVGDIFDNPNSDAILRGILAMSRALGLDTVVEGVETVAHADILRSLGCDLLQGFGLARPVPVDALVPEPSYAGAM</sequence>
<dbReference type="InterPro" id="IPR029016">
    <property type="entry name" value="GAF-like_dom_sf"/>
</dbReference>
<protein>
    <recommendedName>
        <fullName evidence="5">Signaling protein</fullName>
    </recommendedName>
</protein>
<dbReference type="NCBIfam" id="TIGR00254">
    <property type="entry name" value="GGDEF"/>
    <property type="match status" value="1"/>
</dbReference>
<dbReference type="InterPro" id="IPR043128">
    <property type="entry name" value="Rev_trsase/Diguanyl_cyclase"/>
</dbReference>
<evidence type="ECO:0000259" key="2">
    <source>
        <dbReference type="PROSITE" id="PS50883"/>
    </source>
</evidence>
<feature type="domain" description="EAL" evidence="2">
    <location>
        <begin position="355"/>
        <end position="612"/>
    </location>
</feature>
<evidence type="ECO:0008006" key="5">
    <source>
        <dbReference type="Google" id="ProtNLM"/>
    </source>
</evidence>
<dbReference type="Gene3D" id="3.30.70.270">
    <property type="match status" value="1"/>
</dbReference>
<evidence type="ECO:0000313" key="4">
    <source>
        <dbReference type="EMBL" id="QEA06085.1"/>
    </source>
</evidence>